<dbReference type="RefSeq" id="WP_149947745.1">
    <property type="nucleotide sequence ID" value="NZ_JBBNMF010000023.1"/>
</dbReference>
<evidence type="ECO:0000259" key="1">
    <source>
        <dbReference type="Pfam" id="PF00534"/>
    </source>
</evidence>
<dbReference type="Pfam" id="PF13439">
    <property type="entry name" value="Glyco_transf_4"/>
    <property type="match status" value="1"/>
</dbReference>
<dbReference type="Pfam" id="PF00534">
    <property type="entry name" value="Glycos_transf_1"/>
    <property type="match status" value="1"/>
</dbReference>
<dbReference type="EMBL" id="VVYX01000027">
    <property type="protein sequence ID" value="KAA5415942.1"/>
    <property type="molecule type" value="Genomic_DNA"/>
</dbReference>
<evidence type="ECO:0000259" key="2">
    <source>
        <dbReference type="Pfam" id="PF13439"/>
    </source>
</evidence>
<dbReference type="InterPro" id="IPR028098">
    <property type="entry name" value="Glyco_trans_4-like_N"/>
</dbReference>
<dbReference type="PANTHER" id="PTHR45947:SF3">
    <property type="entry name" value="SULFOQUINOVOSYL TRANSFERASE SQD2"/>
    <property type="match status" value="1"/>
</dbReference>
<feature type="domain" description="Glycosyl transferase family 1" evidence="1">
    <location>
        <begin position="202"/>
        <end position="355"/>
    </location>
</feature>
<proteinExistence type="predicted"/>
<dbReference type="SUPFAM" id="SSF53756">
    <property type="entry name" value="UDP-Glycosyltransferase/glycogen phosphorylase"/>
    <property type="match status" value="1"/>
</dbReference>
<dbReference type="InterPro" id="IPR050194">
    <property type="entry name" value="Glycosyltransferase_grp1"/>
</dbReference>
<dbReference type="InterPro" id="IPR001296">
    <property type="entry name" value="Glyco_trans_1"/>
</dbReference>
<feature type="domain" description="Glycosyltransferase subfamily 4-like N-terminal" evidence="2">
    <location>
        <begin position="22"/>
        <end position="191"/>
    </location>
</feature>
<organism evidence="3 4">
    <name type="scientific">Bacteroides cellulosilyticus</name>
    <dbReference type="NCBI Taxonomy" id="246787"/>
    <lineage>
        <taxon>Bacteria</taxon>
        <taxon>Pseudomonadati</taxon>
        <taxon>Bacteroidota</taxon>
        <taxon>Bacteroidia</taxon>
        <taxon>Bacteroidales</taxon>
        <taxon>Bacteroidaceae</taxon>
        <taxon>Bacteroides</taxon>
    </lineage>
</organism>
<evidence type="ECO:0000313" key="4">
    <source>
        <dbReference type="Proteomes" id="UP000482653"/>
    </source>
</evidence>
<gene>
    <name evidence="3" type="ORF">F2Y87_20170</name>
</gene>
<dbReference type="Gene3D" id="3.40.50.2000">
    <property type="entry name" value="Glycogen Phosphorylase B"/>
    <property type="match status" value="2"/>
</dbReference>
<comment type="caution">
    <text evidence="3">The sequence shown here is derived from an EMBL/GenBank/DDBJ whole genome shotgun (WGS) entry which is preliminary data.</text>
</comment>
<dbReference type="Proteomes" id="UP000482653">
    <property type="component" value="Unassembled WGS sequence"/>
</dbReference>
<dbReference type="AlphaFoldDB" id="A0A6L3JW57"/>
<sequence>MKIMKILYLSDDYPFSIVHHSLCRNLILNDIDVSAFYSLVEGKLRICDLRSTYTDVDYPQYPYEVNRKEWLFKYDFFYKIQSKYKFLLQQVEVTQFSMVHAATLFSEGAVALKLWKEKGIPYIVAVRRTDIHFYFKYMFHVWNLGLEILKNAKRVIFITENSFYVLTKHFLLKRDYQWLMDKMEVLPNGIDDFWIENSYPKKEKKNPCRLLYIGKFDKNKNVLSLLEAVLSLKKEFPNLFLTLVGGGQENHIKVIDYCNKFPNTFSYLGKITDKKELCSVIRKNDLFVMPSHSETFGLVYLEALSQGLPVLYTKGQGIDGVFTASVGEAVNSRSVSSIGDGIKKIIQKYDSYKSIDDMSGYSWFSIAKKYKQIYLDCESSHE</sequence>
<keyword evidence="3" id="KW-0808">Transferase</keyword>
<dbReference type="CDD" id="cd03801">
    <property type="entry name" value="GT4_PimA-like"/>
    <property type="match status" value="1"/>
</dbReference>
<accession>A0A6L3JW57</accession>
<reference evidence="3 4" key="1">
    <citation type="journal article" date="2019" name="Nat. Med.">
        <title>A library of human gut bacterial isolates paired with longitudinal multiomics data enables mechanistic microbiome research.</title>
        <authorList>
            <person name="Poyet M."/>
            <person name="Groussin M."/>
            <person name="Gibbons S.M."/>
            <person name="Avila-Pacheco J."/>
            <person name="Jiang X."/>
            <person name="Kearney S.M."/>
            <person name="Perrotta A.R."/>
            <person name="Berdy B."/>
            <person name="Zhao S."/>
            <person name="Lieberman T.D."/>
            <person name="Swanson P.K."/>
            <person name="Smith M."/>
            <person name="Roesemann S."/>
            <person name="Alexander J.E."/>
            <person name="Rich S.A."/>
            <person name="Livny J."/>
            <person name="Vlamakis H."/>
            <person name="Clish C."/>
            <person name="Bullock K."/>
            <person name="Deik A."/>
            <person name="Scott J."/>
            <person name="Pierce K.A."/>
            <person name="Xavier R.J."/>
            <person name="Alm E.J."/>
        </authorList>
    </citation>
    <scope>NUCLEOTIDE SEQUENCE [LARGE SCALE GENOMIC DNA]</scope>
    <source>
        <strain evidence="3 4">BIOML-A8</strain>
    </source>
</reference>
<protein>
    <submittedName>
        <fullName evidence="3">Glycosyltransferase family 4 protein</fullName>
    </submittedName>
</protein>
<evidence type="ECO:0000313" key="3">
    <source>
        <dbReference type="EMBL" id="KAA5415942.1"/>
    </source>
</evidence>
<dbReference type="PANTHER" id="PTHR45947">
    <property type="entry name" value="SULFOQUINOVOSYL TRANSFERASE SQD2"/>
    <property type="match status" value="1"/>
</dbReference>
<name>A0A6L3JW57_9BACE</name>
<dbReference type="GO" id="GO:0016757">
    <property type="term" value="F:glycosyltransferase activity"/>
    <property type="evidence" value="ECO:0007669"/>
    <property type="project" value="InterPro"/>
</dbReference>